<keyword evidence="3" id="KW-1185">Reference proteome</keyword>
<evidence type="ECO:0000313" key="2">
    <source>
        <dbReference type="EMBL" id="MBC2845329.1"/>
    </source>
</evidence>
<feature type="transmembrane region" description="Helical" evidence="1">
    <location>
        <begin position="116"/>
        <end position="137"/>
    </location>
</feature>
<evidence type="ECO:0000256" key="1">
    <source>
        <dbReference type="SAM" id="Phobius"/>
    </source>
</evidence>
<gene>
    <name evidence="2" type="ORF">H7F21_09520</name>
</gene>
<protein>
    <submittedName>
        <fullName evidence="2">Uncharacterized protein</fullName>
    </submittedName>
</protein>
<dbReference type="AlphaFoldDB" id="A0A842IT54"/>
<comment type="caution">
    <text evidence="2">The sequence shown here is derived from an EMBL/GenBank/DDBJ whole genome shotgun (WGS) entry which is preliminary data.</text>
</comment>
<keyword evidence="1" id="KW-0472">Membrane</keyword>
<sequence length="148" mass="17155">MKTDHLNDQSIQRYIFDFDNCDNSILEHIDSCEICLQIADNYKLLSKDLKNLENPVLNDNLGDLILEKITNKIEQKKSKKDYTYISAIVFIVIGVIAMMISAFKVELINQVETNNMYLYLIISIGVFMTILLSIDSFRSFNLKMNKMN</sequence>
<accession>A0A842IT54</accession>
<dbReference type="Proteomes" id="UP000533900">
    <property type="component" value="Unassembled WGS sequence"/>
</dbReference>
<organism evidence="2 3">
    <name type="scientific">Winogradskyella flava</name>
    <dbReference type="NCBI Taxonomy" id="1884876"/>
    <lineage>
        <taxon>Bacteria</taxon>
        <taxon>Pseudomonadati</taxon>
        <taxon>Bacteroidota</taxon>
        <taxon>Flavobacteriia</taxon>
        <taxon>Flavobacteriales</taxon>
        <taxon>Flavobacteriaceae</taxon>
        <taxon>Winogradskyella</taxon>
    </lineage>
</organism>
<keyword evidence="1" id="KW-0812">Transmembrane</keyword>
<dbReference type="EMBL" id="JACLCP010000002">
    <property type="protein sequence ID" value="MBC2845329.1"/>
    <property type="molecule type" value="Genomic_DNA"/>
</dbReference>
<keyword evidence="1" id="KW-1133">Transmembrane helix</keyword>
<dbReference type="RefSeq" id="WP_185789032.1">
    <property type="nucleotide sequence ID" value="NZ_JACLCP010000002.1"/>
</dbReference>
<proteinExistence type="predicted"/>
<reference evidence="2" key="1">
    <citation type="submission" date="2020-08" db="EMBL/GenBank/DDBJ databases">
        <title>Winogradskyella ouciana sp. nov., isolated from the hadal seawater of the Mariana Trench.</title>
        <authorList>
            <person name="He X."/>
        </authorList>
    </citation>
    <scope>NUCLEOTIDE SEQUENCE [LARGE SCALE GENOMIC DNA]</scope>
    <source>
        <strain evidence="2">KCTC 52348</strain>
    </source>
</reference>
<feature type="transmembrane region" description="Helical" evidence="1">
    <location>
        <begin position="82"/>
        <end position="104"/>
    </location>
</feature>
<evidence type="ECO:0000313" key="3">
    <source>
        <dbReference type="Proteomes" id="UP000533900"/>
    </source>
</evidence>
<name>A0A842IT54_9FLAO</name>